<feature type="chain" id="PRO_5011684870" description="Lipoprotein" evidence="1">
    <location>
        <begin position="28"/>
        <end position="203"/>
    </location>
</feature>
<name>A0A1H3HIJ1_9RHOB</name>
<keyword evidence="1" id="KW-0732">Signal</keyword>
<dbReference type="EMBL" id="FNPR01000001">
    <property type="protein sequence ID" value="SDY15252.1"/>
    <property type="molecule type" value="Genomic_DNA"/>
</dbReference>
<keyword evidence="3" id="KW-1185">Reference proteome</keyword>
<accession>A0A1H3HIJ1</accession>
<evidence type="ECO:0008006" key="4">
    <source>
        <dbReference type="Google" id="ProtNLM"/>
    </source>
</evidence>
<dbReference type="OrthoDB" id="7666390at2"/>
<evidence type="ECO:0000313" key="2">
    <source>
        <dbReference type="EMBL" id="SDY15252.1"/>
    </source>
</evidence>
<dbReference type="RefSeq" id="WP_089887508.1">
    <property type="nucleotide sequence ID" value="NZ_CALJFH010000016.1"/>
</dbReference>
<dbReference type="Proteomes" id="UP000199026">
    <property type="component" value="Unassembled WGS sequence"/>
</dbReference>
<evidence type="ECO:0000256" key="1">
    <source>
        <dbReference type="SAM" id="SignalP"/>
    </source>
</evidence>
<reference evidence="2 3" key="1">
    <citation type="submission" date="2016-10" db="EMBL/GenBank/DDBJ databases">
        <authorList>
            <person name="de Groot N.N."/>
        </authorList>
    </citation>
    <scope>NUCLEOTIDE SEQUENCE [LARGE SCALE GENOMIC DNA]</scope>
    <source>
        <strain evidence="2 3">DSM 24677</strain>
    </source>
</reference>
<feature type="signal peptide" evidence="1">
    <location>
        <begin position="1"/>
        <end position="27"/>
    </location>
</feature>
<dbReference type="PROSITE" id="PS51257">
    <property type="entry name" value="PROKAR_LIPOPROTEIN"/>
    <property type="match status" value="1"/>
</dbReference>
<dbReference type="AlphaFoldDB" id="A0A1H3HIJ1"/>
<sequence>MRCFFKVFVALCLALTVSACSKPAAWASDEDLAKVQYRDAGPTKLTLFTMINNRSGTGAHTSLMISASQRVIWDPAGSFYHPSIPERNDVLFGISPRVADVYTRYHARETFHVIVQELEVSPDVAEKALRLALARGNVGDAQCALSTSGILSQLSGLESVSVGWYPKKLAEQFGALPGVTERKLYEYDNADLRAYDPALVKIN</sequence>
<dbReference type="STRING" id="576131.SAMN05444486_101459"/>
<gene>
    <name evidence="2" type="ORF">SAMN05444486_101459</name>
</gene>
<protein>
    <recommendedName>
        <fullName evidence="4">Lipoprotein</fullName>
    </recommendedName>
</protein>
<proteinExistence type="predicted"/>
<dbReference type="GeneID" id="78123264"/>
<organism evidence="2 3">
    <name type="scientific">Lentibacter algarum</name>
    <dbReference type="NCBI Taxonomy" id="576131"/>
    <lineage>
        <taxon>Bacteria</taxon>
        <taxon>Pseudomonadati</taxon>
        <taxon>Pseudomonadota</taxon>
        <taxon>Alphaproteobacteria</taxon>
        <taxon>Rhodobacterales</taxon>
        <taxon>Roseobacteraceae</taxon>
        <taxon>Lentibacter</taxon>
    </lineage>
</organism>
<evidence type="ECO:0000313" key="3">
    <source>
        <dbReference type="Proteomes" id="UP000199026"/>
    </source>
</evidence>